<name>A0ACA9JVC0_9GLOM</name>
<accession>A0ACA9JVC0</accession>
<evidence type="ECO:0000313" key="1">
    <source>
        <dbReference type="EMBL" id="CAG8438277.1"/>
    </source>
</evidence>
<reference evidence="1" key="1">
    <citation type="submission" date="2021-06" db="EMBL/GenBank/DDBJ databases">
        <authorList>
            <person name="Kallberg Y."/>
            <person name="Tangrot J."/>
            <person name="Rosling A."/>
        </authorList>
    </citation>
    <scope>NUCLEOTIDE SEQUENCE</scope>
    <source>
        <strain evidence="1">AU212A</strain>
    </source>
</reference>
<proteinExistence type="predicted"/>
<organism evidence="1 2">
    <name type="scientific">Scutellospora calospora</name>
    <dbReference type="NCBI Taxonomy" id="85575"/>
    <lineage>
        <taxon>Eukaryota</taxon>
        <taxon>Fungi</taxon>
        <taxon>Fungi incertae sedis</taxon>
        <taxon>Mucoromycota</taxon>
        <taxon>Glomeromycotina</taxon>
        <taxon>Glomeromycetes</taxon>
        <taxon>Diversisporales</taxon>
        <taxon>Gigasporaceae</taxon>
        <taxon>Scutellospora</taxon>
    </lineage>
</organism>
<dbReference type="Proteomes" id="UP000789860">
    <property type="component" value="Unassembled WGS sequence"/>
</dbReference>
<sequence>MAFSAIHNETLRSALWVPIRVNSIPSNDCPETYLAKAEMKVTLDQGRLPEYLHFLSEYLLPECPDVTHKVSLQNENLLLESKRNVGPMELIWPFSCKSIPNSSPKDLSMSDSDDYVDSATVLYTHFILPHLLVTSAYNQQLELLHNYIKSKEERFSETVRLMSLMRLETSGKSSKSSVNTSPSFDPEKSYQEIEQIIQNCNVSENNAALNVYNDPNFSRLFKAATERVIPQYRFPQNSVFSENLSYTSSAPSLSALENFPMSQLATIKLPSLSDTQLTRLFTPHNDPQFPSSLDDPHYSSLTPLDDDDDFVEIIEIGESSPGFTSRALQSRVHTNPNGLTRDLGKSNVNNNKLDLAQQERELEKRRQLKELAAKQEKSTKKQEENDVSSIDSSSKNPILPTSFEQLGLNSWLIEALNAMSIKFPTEIQSACIPKILLGKDCIGEAKTGSGKTAAFALPILQKLSEDPFGIFALVLTPTRELAIQIADQFRVLGKGVNLKECVIIGGLDMMTQAIQLSRRPHVIIATPGRLVDHINSSDIKSSLNKIRFLVLDEADRLLSDTFANDLSVIFDNIPSKRQTLLFTATMTENILALENIEEDPEKRPFVYQIKSDISTVSTLAQYYIFIPSHVRESYLIHLLRSEEFLNKSIIIFCGRCRTAELLRVMLVELDIRCTSLHSTMSQKERLNSLGKFKAEVVKILIATDVGSRGLDIPTVQVVINFDIPKDPADYIHRVGRTARAGRGGVALSIVTERDIDLVHNIEARINKQMEEWKVSENKVLESLNEIATAKRVAMMHLHDTNFGNVKEIQKKKRAILENESTQSHQITKNSRKKSKTK</sequence>
<comment type="caution">
    <text evidence="1">The sequence shown here is derived from an EMBL/GenBank/DDBJ whole genome shotgun (WGS) entry which is preliminary data.</text>
</comment>
<dbReference type="EMBL" id="CAJVPM010000207">
    <property type="protein sequence ID" value="CAG8438277.1"/>
    <property type="molecule type" value="Genomic_DNA"/>
</dbReference>
<gene>
    <name evidence="1" type="ORF">SCALOS_LOCUS433</name>
</gene>
<protein>
    <submittedName>
        <fullName evidence="1">3699_t:CDS:1</fullName>
    </submittedName>
</protein>
<keyword evidence="2" id="KW-1185">Reference proteome</keyword>
<evidence type="ECO:0000313" key="2">
    <source>
        <dbReference type="Proteomes" id="UP000789860"/>
    </source>
</evidence>